<gene>
    <name evidence="2" type="ORF">SAMN05444000_10712</name>
</gene>
<dbReference type="InterPro" id="IPR000674">
    <property type="entry name" value="Ald_Oxase/Xan_DH_a/b"/>
</dbReference>
<protein>
    <submittedName>
        <fullName evidence="2">Isoquinoline 1-oxidoreductase, beta subunit</fullName>
    </submittedName>
</protein>
<accession>A0A1M6I759</accession>
<dbReference type="Proteomes" id="UP000183982">
    <property type="component" value="Unassembled WGS sequence"/>
</dbReference>
<dbReference type="InterPro" id="IPR008274">
    <property type="entry name" value="AldOxase/xan_DH_MoCoBD1"/>
</dbReference>
<dbReference type="PANTHER" id="PTHR47495:SF1">
    <property type="entry name" value="BLL3820 PROTEIN"/>
    <property type="match status" value="1"/>
</dbReference>
<dbReference type="PANTHER" id="PTHR47495">
    <property type="entry name" value="ALDEHYDE DEHYDROGENASE"/>
    <property type="match status" value="1"/>
</dbReference>
<reference evidence="3" key="1">
    <citation type="submission" date="2016-11" db="EMBL/GenBank/DDBJ databases">
        <authorList>
            <person name="Varghese N."/>
            <person name="Submissions S."/>
        </authorList>
    </citation>
    <scope>NUCLEOTIDE SEQUENCE [LARGE SCALE GENOMIC DNA]</scope>
    <source>
        <strain evidence="3">DSM 100564</strain>
    </source>
</reference>
<dbReference type="RefSeq" id="WP_073251293.1">
    <property type="nucleotide sequence ID" value="NZ_FQZQ01000007.1"/>
</dbReference>
<name>A0A1M6I759_9RHOB</name>
<dbReference type="GO" id="GO:0016491">
    <property type="term" value="F:oxidoreductase activity"/>
    <property type="evidence" value="ECO:0007669"/>
    <property type="project" value="InterPro"/>
</dbReference>
<dbReference type="EMBL" id="FQZQ01000007">
    <property type="protein sequence ID" value="SHJ30280.1"/>
    <property type="molecule type" value="Genomic_DNA"/>
</dbReference>
<keyword evidence="3" id="KW-1185">Reference proteome</keyword>
<sequence>MSKVGKIARRTFLIGSAAVVGGVAFGVYKVKTPYANPLEEDLAAGAATFNPWVVIDGDTITLIGPHGDKGQGVAHSQAALIAEELDLEFGQFEVSFGKPDKAYWNTAMASEGVPFMSTNQGFAAESMRSVMGGVMKLMGMQGTGGSTAIPDSFVKLREAGAVARETLKAAAAQKSGINTTALKTEAGHVILPDGTKLSYQELAPIAAGLDPVTDVKLRDPSQWRLIGKPMQRLDMLAKSTGTQAYGIDIETEGAVHAAVKVNPRQGGVLNSYDATTAKSMRGVQKVVEVTNGVAVIADNTWRAFQAVDAIDFDWGEAPYPAEQDGHWAALEASFNDDQLDSKWRDDGDVDAALATGKAITTEYRAPYVAHAPLEPLNATVLVEDGGVTVWTGHQLPRMLQQMVAAITGHDQDQIDFQNQYMGGSFGHRLEFEHVRQATEIANQMRGTPVKLTYSREEDFAHDFPRHPGIARAAGTVKNGQVEALDLQVTMPSVIGSQMGRANISVPGPDSQISAGSWNNPYGIANFRMRAYRAPELAPVSSWRSVGASANGFFFDCALDELIHAAGADPMQERIRLMDHDVSRKVLEAVAEMSSWGGQLAPNSGRGVAYVESFGVPTAEVVEVTNTPDGIRIDKVWVAADVGTVVDPVNFENLVQGGVVFGLGHAINCEITYADGMAEQSNFDSFEGMRLNQCPEIFVKGLENGNRIRGIGEPPVPPAAPALANAIFAATGQRIREMPFSKHISFA</sequence>
<dbReference type="InterPro" id="IPR006311">
    <property type="entry name" value="TAT_signal"/>
</dbReference>
<dbReference type="Pfam" id="PF20256">
    <property type="entry name" value="MoCoBD_2"/>
    <property type="match status" value="1"/>
</dbReference>
<dbReference type="InterPro" id="IPR046867">
    <property type="entry name" value="AldOxase/xan_DH_MoCoBD2"/>
</dbReference>
<dbReference type="AlphaFoldDB" id="A0A1M6I759"/>
<dbReference type="PIRSF" id="PIRSF036389">
    <property type="entry name" value="IOR_B"/>
    <property type="match status" value="1"/>
</dbReference>
<dbReference type="Pfam" id="PF02738">
    <property type="entry name" value="MoCoBD_1"/>
    <property type="match status" value="1"/>
</dbReference>
<organism evidence="2 3">
    <name type="scientific">Shimia gijangensis</name>
    <dbReference type="NCBI Taxonomy" id="1470563"/>
    <lineage>
        <taxon>Bacteria</taxon>
        <taxon>Pseudomonadati</taxon>
        <taxon>Pseudomonadota</taxon>
        <taxon>Alphaproteobacteria</taxon>
        <taxon>Rhodobacterales</taxon>
        <taxon>Roseobacteraceae</taxon>
    </lineage>
</organism>
<evidence type="ECO:0000259" key="1">
    <source>
        <dbReference type="SMART" id="SM01008"/>
    </source>
</evidence>
<dbReference type="Gene3D" id="3.90.1170.50">
    <property type="entry name" value="Aldehyde oxidase/xanthine dehydrogenase, a/b hammerhead"/>
    <property type="match status" value="1"/>
</dbReference>
<dbReference type="SMART" id="SM01008">
    <property type="entry name" value="Ald_Xan_dh_C"/>
    <property type="match status" value="1"/>
</dbReference>
<dbReference type="InterPro" id="IPR012368">
    <property type="entry name" value="OxRdtase_Mopterin-bd_su_IorB"/>
</dbReference>
<dbReference type="SUPFAM" id="SSF54665">
    <property type="entry name" value="CO dehydrogenase molybdoprotein N-domain-like"/>
    <property type="match status" value="1"/>
</dbReference>
<dbReference type="InterPro" id="IPR037165">
    <property type="entry name" value="AldOxase/xan_DH_Mopterin-bd_sf"/>
</dbReference>
<feature type="domain" description="Aldehyde oxidase/xanthine dehydrogenase a/b hammerhead" evidence="1">
    <location>
        <begin position="240"/>
        <end position="318"/>
    </location>
</feature>
<dbReference type="PROSITE" id="PS51318">
    <property type="entry name" value="TAT"/>
    <property type="match status" value="1"/>
</dbReference>
<dbReference type="OrthoDB" id="9767994at2"/>
<dbReference type="InterPro" id="IPR052516">
    <property type="entry name" value="N-heterocyclic_Hydroxylase"/>
</dbReference>
<dbReference type="Gene3D" id="3.30.365.10">
    <property type="entry name" value="Aldehyde oxidase/xanthine dehydrogenase, molybdopterin binding domain"/>
    <property type="match status" value="4"/>
</dbReference>
<dbReference type="InterPro" id="IPR036856">
    <property type="entry name" value="Ald_Oxase/Xan_DH_a/b_sf"/>
</dbReference>
<evidence type="ECO:0000313" key="3">
    <source>
        <dbReference type="Proteomes" id="UP000183982"/>
    </source>
</evidence>
<dbReference type="STRING" id="1470563.SAMN05444000_10712"/>
<proteinExistence type="predicted"/>
<evidence type="ECO:0000313" key="2">
    <source>
        <dbReference type="EMBL" id="SHJ30280.1"/>
    </source>
</evidence>
<dbReference type="SUPFAM" id="SSF56003">
    <property type="entry name" value="Molybdenum cofactor-binding domain"/>
    <property type="match status" value="2"/>
</dbReference>